<sequence length="235" mass="25072">MRAIPAAGITLCLAMAPQVQAHDTDGQPVLVELYTSQGCASCPPADALLTELKGRSDVLPLALHVDYWDYIGWKDDFADPAYTKRQKGYAHAAGGSTVYTPQMVVGGQDHVVGYRPMELAELIEAHHDAQQPVVLTVSHDGGVLQIEATPRGDSVGDVIVQLVTFVPEREVSIKRGENAGKTITYTNVVTGWREVGRWDGAGTLAMTAQASGDEPAAVILQKPDYGPVVAAARAR</sequence>
<dbReference type="PANTHER" id="PTHR36057">
    <property type="match status" value="1"/>
</dbReference>
<dbReference type="EMBL" id="FOGU01000001">
    <property type="protein sequence ID" value="SER52392.1"/>
    <property type="molecule type" value="Genomic_DNA"/>
</dbReference>
<keyword evidence="1" id="KW-0732">Signal</keyword>
<dbReference type="PANTHER" id="PTHR36057:SF1">
    <property type="entry name" value="LIPOPROTEIN LIPID ATTACHMENT SITE-LIKE PROTEIN, PUTATIVE (DUF1223)-RELATED"/>
    <property type="match status" value="1"/>
</dbReference>
<dbReference type="SUPFAM" id="SSF52833">
    <property type="entry name" value="Thioredoxin-like"/>
    <property type="match status" value="1"/>
</dbReference>
<proteinExistence type="predicted"/>
<feature type="signal peptide" evidence="1">
    <location>
        <begin position="1"/>
        <end position="21"/>
    </location>
</feature>
<name>A0A1H9PW48_9RHOB</name>
<dbReference type="InterPro" id="IPR036249">
    <property type="entry name" value="Thioredoxin-like_sf"/>
</dbReference>
<evidence type="ECO:0000313" key="2">
    <source>
        <dbReference type="EMBL" id="SER52392.1"/>
    </source>
</evidence>
<evidence type="ECO:0008006" key="4">
    <source>
        <dbReference type="Google" id="ProtNLM"/>
    </source>
</evidence>
<protein>
    <recommendedName>
        <fullName evidence="4">DUF1223 domain-containing protein</fullName>
    </recommendedName>
</protein>
<feature type="chain" id="PRO_5011594279" description="DUF1223 domain-containing protein" evidence="1">
    <location>
        <begin position="22"/>
        <end position="235"/>
    </location>
</feature>
<accession>A0A1H9PW48</accession>
<reference evidence="2 3" key="1">
    <citation type="submission" date="2016-10" db="EMBL/GenBank/DDBJ databases">
        <authorList>
            <person name="de Groot N.N."/>
        </authorList>
    </citation>
    <scope>NUCLEOTIDE SEQUENCE [LARGE SCALE GENOMIC DNA]</scope>
    <source>
        <strain evidence="2 3">DSM 23042</strain>
    </source>
</reference>
<dbReference type="InterPro" id="IPR010634">
    <property type="entry name" value="DUF1223"/>
</dbReference>
<dbReference type="Proteomes" id="UP000198885">
    <property type="component" value="Unassembled WGS sequence"/>
</dbReference>
<dbReference type="AlphaFoldDB" id="A0A1H9PW48"/>
<dbReference type="Gene3D" id="3.40.30.10">
    <property type="entry name" value="Glutaredoxin"/>
    <property type="match status" value="1"/>
</dbReference>
<gene>
    <name evidence="2" type="ORF">SAMN04490244_101362</name>
</gene>
<keyword evidence="3" id="KW-1185">Reference proteome</keyword>
<dbReference type="OrthoDB" id="9808254at2"/>
<evidence type="ECO:0000313" key="3">
    <source>
        <dbReference type="Proteomes" id="UP000198885"/>
    </source>
</evidence>
<dbReference type="RefSeq" id="WP_092687438.1">
    <property type="nucleotide sequence ID" value="NZ_FOGU01000001.1"/>
</dbReference>
<dbReference type="STRING" id="641238.SAMN04490244_101362"/>
<organism evidence="2 3">
    <name type="scientific">Tranquillimonas rosea</name>
    <dbReference type="NCBI Taxonomy" id="641238"/>
    <lineage>
        <taxon>Bacteria</taxon>
        <taxon>Pseudomonadati</taxon>
        <taxon>Pseudomonadota</taxon>
        <taxon>Alphaproteobacteria</taxon>
        <taxon>Rhodobacterales</taxon>
        <taxon>Roseobacteraceae</taxon>
        <taxon>Tranquillimonas</taxon>
    </lineage>
</organism>
<evidence type="ECO:0000256" key="1">
    <source>
        <dbReference type="SAM" id="SignalP"/>
    </source>
</evidence>
<dbReference type="Pfam" id="PF06764">
    <property type="entry name" value="DUF1223"/>
    <property type="match status" value="1"/>
</dbReference>